<sequence>MSHKVAIRHLARARGSQKTYPMPFHWATTGTPPYGDATYEVPNRRQFPSLGTQLSLTSPCRSNRHQTALLHFLRGLKAQRSWPELPTALLRHEPQVVVALGRNMQHLNFRPICERSSTAPIDMTSFYSRDIVRLHPPALAQEGRRWRPRCRCNPRCLFIVCPLRSTAAERAMRAWSGPAYSTWW</sequence>
<accession>A0AAD9H5D7</accession>
<dbReference type="Proteomes" id="UP001232148">
    <property type="component" value="Unassembled WGS sequence"/>
</dbReference>
<name>A0AAD9H5D7_9PEZI</name>
<keyword evidence="2" id="KW-1185">Reference proteome</keyword>
<proteinExistence type="predicted"/>
<protein>
    <submittedName>
        <fullName evidence="1">Uncharacterized protein</fullName>
    </submittedName>
</protein>
<organism evidence="1 2">
    <name type="scientific">Colletotrichum zoysiae</name>
    <dbReference type="NCBI Taxonomy" id="1216348"/>
    <lineage>
        <taxon>Eukaryota</taxon>
        <taxon>Fungi</taxon>
        <taxon>Dikarya</taxon>
        <taxon>Ascomycota</taxon>
        <taxon>Pezizomycotina</taxon>
        <taxon>Sordariomycetes</taxon>
        <taxon>Hypocreomycetidae</taxon>
        <taxon>Glomerellales</taxon>
        <taxon>Glomerellaceae</taxon>
        <taxon>Colletotrichum</taxon>
        <taxon>Colletotrichum graminicola species complex</taxon>
    </lineage>
</organism>
<evidence type="ECO:0000313" key="1">
    <source>
        <dbReference type="EMBL" id="KAK2021622.1"/>
    </source>
</evidence>
<reference evidence="1" key="1">
    <citation type="submission" date="2021-06" db="EMBL/GenBank/DDBJ databases">
        <title>Comparative genomics, transcriptomics and evolutionary studies reveal genomic signatures of adaptation to plant cell wall in hemibiotrophic fungi.</title>
        <authorList>
            <consortium name="DOE Joint Genome Institute"/>
            <person name="Baroncelli R."/>
            <person name="Diaz J.F."/>
            <person name="Benocci T."/>
            <person name="Peng M."/>
            <person name="Battaglia E."/>
            <person name="Haridas S."/>
            <person name="Andreopoulos W."/>
            <person name="Labutti K."/>
            <person name="Pangilinan J."/>
            <person name="Floch G.L."/>
            <person name="Makela M.R."/>
            <person name="Henrissat B."/>
            <person name="Grigoriev I.V."/>
            <person name="Crouch J.A."/>
            <person name="De Vries R.P."/>
            <person name="Sukno S.A."/>
            <person name="Thon M.R."/>
        </authorList>
    </citation>
    <scope>NUCLEOTIDE SEQUENCE</scope>
    <source>
        <strain evidence="1">MAFF235873</strain>
    </source>
</reference>
<gene>
    <name evidence="1" type="ORF">LX32DRAFT_241375</name>
</gene>
<evidence type="ECO:0000313" key="2">
    <source>
        <dbReference type="Proteomes" id="UP001232148"/>
    </source>
</evidence>
<comment type="caution">
    <text evidence="1">The sequence shown here is derived from an EMBL/GenBank/DDBJ whole genome shotgun (WGS) entry which is preliminary data.</text>
</comment>
<dbReference type="EMBL" id="MU843090">
    <property type="protein sequence ID" value="KAK2021622.1"/>
    <property type="molecule type" value="Genomic_DNA"/>
</dbReference>
<dbReference type="AlphaFoldDB" id="A0AAD9H5D7"/>